<protein>
    <submittedName>
        <fullName evidence="3">Ferric reductase putative</fullName>
    </submittedName>
</protein>
<gene>
    <name evidence="3" type="primary">AlNc14C531G12064</name>
    <name evidence="3" type="ORF">ALNC14_135630</name>
</gene>
<reference evidence="3" key="1">
    <citation type="journal article" date="2011" name="PLoS Biol.">
        <title>Gene gain and loss during evolution of obligate parasitism in the white rust pathogen of Arabidopsis thaliana.</title>
        <authorList>
            <person name="Kemen E."/>
            <person name="Gardiner A."/>
            <person name="Schultz-Larsen T."/>
            <person name="Kemen A.C."/>
            <person name="Balmuth A.L."/>
            <person name="Robert-Seilaniantz A."/>
            <person name="Bailey K."/>
            <person name="Holub E."/>
            <person name="Studholme D.J."/>
            <person name="Maclean D."/>
            <person name="Jones J.D."/>
        </authorList>
    </citation>
    <scope>NUCLEOTIDE SEQUENCE</scope>
</reference>
<dbReference type="GO" id="GO:0016491">
    <property type="term" value="F:oxidoreductase activity"/>
    <property type="evidence" value="ECO:0007669"/>
    <property type="project" value="UniProtKB-KW"/>
</dbReference>
<accession>F0X0X3</accession>
<reference evidence="3" key="2">
    <citation type="submission" date="2011-02" db="EMBL/GenBank/DDBJ databases">
        <authorList>
            <person name="MacLean D."/>
        </authorList>
    </citation>
    <scope>NUCLEOTIDE SEQUENCE</scope>
</reference>
<proteinExistence type="predicted"/>
<dbReference type="PROSITE" id="PS51384">
    <property type="entry name" value="FAD_FR"/>
    <property type="match status" value="1"/>
</dbReference>
<dbReference type="AlphaFoldDB" id="F0X0X3"/>
<dbReference type="PANTHER" id="PTHR11972:SF153">
    <property type="entry name" value="SUPEROXIDE-GENERATING NADPH OXIDASE HEAVY CHAIN SUBUNIT A"/>
    <property type="match status" value="1"/>
</dbReference>
<dbReference type="Gene3D" id="2.40.30.10">
    <property type="entry name" value="Translation factors"/>
    <property type="match status" value="1"/>
</dbReference>
<dbReference type="Pfam" id="PF08022">
    <property type="entry name" value="FAD_binding_8"/>
    <property type="match status" value="1"/>
</dbReference>
<evidence type="ECO:0000313" key="3">
    <source>
        <dbReference type="EMBL" id="CCA27419.1"/>
    </source>
</evidence>
<sequence length="106" mass="11889">MNSKPTQNKSHLCFASRPGMHFYIDFPSVSTHEWLPFSIASTPGDNYLSVHIRNAGDWTEALHKLIAYRQQNKTQYPDVNLDGPVGAPTQDCHRYKTIVCVAGGLE</sequence>
<dbReference type="InterPro" id="IPR013112">
    <property type="entry name" value="FAD-bd_8"/>
</dbReference>
<dbReference type="InterPro" id="IPR017938">
    <property type="entry name" value="Riboflavin_synthase-like_b-brl"/>
</dbReference>
<dbReference type="InterPro" id="IPR017927">
    <property type="entry name" value="FAD-bd_FR_type"/>
</dbReference>
<organism evidence="3">
    <name type="scientific">Albugo laibachii Nc14</name>
    <dbReference type="NCBI Taxonomy" id="890382"/>
    <lineage>
        <taxon>Eukaryota</taxon>
        <taxon>Sar</taxon>
        <taxon>Stramenopiles</taxon>
        <taxon>Oomycota</taxon>
        <taxon>Peronosporomycetes</taxon>
        <taxon>Albuginales</taxon>
        <taxon>Albuginaceae</taxon>
        <taxon>Albugo</taxon>
    </lineage>
</organism>
<dbReference type="GO" id="GO:0005886">
    <property type="term" value="C:plasma membrane"/>
    <property type="evidence" value="ECO:0007669"/>
    <property type="project" value="TreeGrafter"/>
</dbReference>
<feature type="domain" description="FAD-binding FR-type" evidence="2">
    <location>
        <begin position="1"/>
        <end position="91"/>
    </location>
</feature>
<dbReference type="InterPro" id="IPR050369">
    <property type="entry name" value="RBOH/FRE"/>
</dbReference>
<dbReference type="PANTHER" id="PTHR11972">
    <property type="entry name" value="NADPH OXIDASE"/>
    <property type="match status" value="1"/>
</dbReference>
<evidence type="ECO:0000259" key="2">
    <source>
        <dbReference type="PROSITE" id="PS51384"/>
    </source>
</evidence>
<dbReference type="EMBL" id="FR824563">
    <property type="protein sequence ID" value="CCA27419.1"/>
    <property type="molecule type" value="Genomic_DNA"/>
</dbReference>
<keyword evidence="1" id="KW-0560">Oxidoreductase</keyword>
<evidence type="ECO:0000256" key="1">
    <source>
        <dbReference type="ARBA" id="ARBA00023002"/>
    </source>
</evidence>
<dbReference type="HOGENOM" id="CLU_2228218_0_0_1"/>
<name>F0X0X3_9STRA</name>
<dbReference type="CDD" id="cd06186">
    <property type="entry name" value="NOX_Duox_like_FAD_NADP"/>
    <property type="match status" value="1"/>
</dbReference>
<dbReference type="SUPFAM" id="SSF63380">
    <property type="entry name" value="Riboflavin synthase domain-like"/>
    <property type="match status" value="1"/>
</dbReference>